<evidence type="ECO:0000256" key="2">
    <source>
        <dbReference type="SAM" id="Phobius"/>
    </source>
</evidence>
<dbReference type="Proteomes" id="UP001384579">
    <property type="component" value="Unassembled WGS sequence"/>
</dbReference>
<gene>
    <name evidence="3" type="primary">hpsC</name>
    <name evidence="3" type="ORF">WMG39_00345</name>
</gene>
<organism evidence="3 4">
    <name type="scientific">Microcoleus anatoxicus PTRS2</name>
    <dbReference type="NCBI Taxonomy" id="2705321"/>
    <lineage>
        <taxon>Bacteria</taxon>
        <taxon>Bacillati</taxon>
        <taxon>Cyanobacteriota</taxon>
        <taxon>Cyanophyceae</taxon>
        <taxon>Oscillatoriophycideae</taxon>
        <taxon>Oscillatoriales</taxon>
        <taxon>Microcoleaceae</taxon>
        <taxon>Microcoleus</taxon>
        <taxon>Microcoleus anatoxicus</taxon>
    </lineage>
</organism>
<comment type="caution">
    <text evidence="3">The sequence shown here is derived from an EMBL/GenBank/DDBJ whole genome shotgun (WGS) entry which is preliminary data.</text>
</comment>
<evidence type="ECO:0000313" key="4">
    <source>
        <dbReference type="Proteomes" id="UP001384579"/>
    </source>
</evidence>
<sequence>MKTLLRLLIKSQHQRNRSEPDQTEKGMTLVELLVGAIMAFLIVTPMLTFVVDMLNTDRREQVKSNTEQDLQAAADFIAQDLSQAIYIYDNNPATTSTPTTTPTGIPAIKDQLPKPANGTPILVFWKQQPRKNSVPFNPEVAKTVKPNTCDQPANARKCDDTYVLSLVAYYLFKDSDTTWCQPSGGTCPTRIARYEITDGIKDPNATDTTDPNYPYYKDSETKDTQRRDPAFNKDFDLSKPTVNVTVPTELINNKSGATKPQVLVNYIDHSSNTQTQLPPTECETALGNPKDQKTEQFLKETTLRATDKEGINSFYACVNTEKNIARVTIRGNSLRRLQANDADFKTTSSAFFPTATVQVKGLGARGK</sequence>
<feature type="transmembrane region" description="Helical" evidence="2">
    <location>
        <begin position="32"/>
        <end position="54"/>
    </location>
</feature>
<feature type="region of interest" description="Disordered" evidence="1">
    <location>
        <begin position="202"/>
        <end position="235"/>
    </location>
</feature>
<keyword evidence="4" id="KW-1185">Reference proteome</keyword>
<keyword evidence="2" id="KW-0812">Transmembrane</keyword>
<keyword evidence="2" id="KW-0472">Membrane</keyword>
<evidence type="ECO:0000256" key="1">
    <source>
        <dbReference type="SAM" id="MobiDB-lite"/>
    </source>
</evidence>
<protein>
    <submittedName>
        <fullName evidence="3">Hormogonium polysaccharide secretion pseudopilin HpsC</fullName>
    </submittedName>
</protein>
<dbReference type="EMBL" id="JBBLXS010000002">
    <property type="protein sequence ID" value="MEK0183292.1"/>
    <property type="molecule type" value="Genomic_DNA"/>
</dbReference>
<name>A0ABU8YG08_9CYAN</name>
<reference evidence="3 4" key="1">
    <citation type="journal article" date="2020" name="Harmful Algae">
        <title>Molecular and morphological characterization of a novel dihydroanatoxin-a producing Microcoleus species (cyanobacteria) from the Russian River, California, USA.</title>
        <authorList>
            <person name="Conklin K.Y."/>
            <person name="Stancheva R."/>
            <person name="Otten T.G."/>
            <person name="Fadness R."/>
            <person name="Boyer G.L."/>
            <person name="Read B."/>
            <person name="Zhang X."/>
            <person name="Sheath R.G."/>
        </authorList>
    </citation>
    <scope>NUCLEOTIDE SEQUENCE [LARGE SCALE GENOMIC DNA]</scope>
    <source>
        <strain evidence="3 4">PTRS2</strain>
    </source>
</reference>
<feature type="compositionally biased region" description="Basic and acidic residues" evidence="1">
    <location>
        <begin position="217"/>
        <end position="235"/>
    </location>
</feature>
<evidence type="ECO:0000313" key="3">
    <source>
        <dbReference type="EMBL" id="MEK0183292.1"/>
    </source>
</evidence>
<dbReference type="RefSeq" id="WP_340519952.1">
    <property type="nucleotide sequence ID" value="NZ_JBBLXS010000002.1"/>
</dbReference>
<dbReference type="NCBIfam" id="NF038304">
    <property type="entry name" value="EPS_HpsC"/>
    <property type="match status" value="1"/>
</dbReference>
<proteinExistence type="predicted"/>
<accession>A0ABU8YG08</accession>
<keyword evidence="2" id="KW-1133">Transmembrane helix</keyword>